<protein>
    <submittedName>
        <fullName evidence="2">Transcriptional regulator</fullName>
    </submittedName>
</protein>
<dbReference type="Pfam" id="PF04014">
    <property type="entry name" value="MazE_antitoxin"/>
    <property type="match status" value="1"/>
</dbReference>
<dbReference type="SUPFAM" id="SSF89447">
    <property type="entry name" value="AbrB/MazE/MraZ-like"/>
    <property type="match status" value="1"/>
</dbReference>
<comment type="caution">
    <text evidence="2">The sequence shown here is derived from an EMBL/GenBank/DDBJ whole genome shotgun (WGS) entry which is preliminary data.</text>
</comment>
<name>A0A0A0DG37_9PROT</name>
<dbReference type="RefSeq" id="WP_034831167.1">
    <property type="nucleotide sequence ID" value="NZ_JANX01000006.1"/>
</dbReference>
<dbReference type="Gene3D" id="2.10.260.10">
    <property type="match status" value="1"/>
</dbReference>
<sequence length="74" mass="8369">MVALKLRAIGNSVGAVLPKDVLTRLHVQEGDTLYLTEAPDGYRLTPYDPDFEAQMDAARKVMKKRRNLLRELAK</sequence>
<evidence type="ECO:0000313" key="3">
    <source>
        <dbReference type="Proteomes" id="UP000029995"/>
    </source>
</evidence>
<dbReference type="InterPro" id="IPR037914">
    <property type="entry name" value="SpoVT-AbrB_sf"/>
</dbReference>
<dbReference type="InterPro" id="IPR013432">
    <property type="entry name" value="Doc_partner"/>
</dbReference>
<evidence type="ECO:0000313" key="2">
    <source>
        <dbReference type="EMBL" id="KGM35922.1"/>
    </source>
</evidence>
<feature type="domain" description="SpoVT-AbrB" evidence="1">
    <location>
        <begin position="7"/>
        <end position="52"/>
    </location>
</feature>
<dbReference type="Proteomes" id="UP000029995">
    <property type="component" value="Unassembled WGS sequence"/>
</dbReference>
<proteinExistence type="predicted"/>
<reference evidence="2 3" key="1">
    <citation type="submission" date="2014-01" db="EMBL/GenBank/DDBJ databases">
        <title>Genome sequence determination for a cystic fibrosis isolate, Inquilinus limosus.</title>
        <authorList>
            <person name="Pino M."/>
            <person name="Di Conza J."/>
            <person name="Gutkind G."/>
        </authorList>
    </citation>
    <scope>NUCLEOTIDE SEQUENCE [LARGE SCALE GENOMIC DNA]</scope>
    <source>
        <strain evidence="2 3">MP06</strain>
    </source>
</reference>
<dbReference type="SMART" id="SM00966">
    <property type="entry name" value="SpoVT_AbrB"/>
    <property type="match status" value="1"/>
</dbReference>
<dbReference type="EMBL" id="JANX01000006">
    <property type="protein sequence ID" value="KGM35922.1"/>
    <property type="molecule type" value="Genomic_DNA"/>
</dbReference>
<dbReference type="AlphaFoldDB" id="A0A0A0DG37"/>
<dbReference type="OrthoDB" id="5459182at2"/>
<gene>
    <name evidence="2" type="ORF">P409_01745</name>
</gene>
<dbReference type="GO" id="GO:0003677">
    <property type="term" value="F:DNA binding"/>
    <property type="evidence" value="ECO:0007669"/>
    <property type="project" value="InterPro"/>
</dbReference>
<evidence type="ECO:0000259" key="1">
    <source>
        <dbReference type="SMART" id="SM00966"/>
    </source>
</evidence>
<organism evidence="2 3">
    <name type="scientific">Inquilinus limosus MP06</name>
    <dbReference type="NCBI Taxonomy" id="1398085"/>
    <lineage>
        <taxon>Bacteria</taxon>
        <taxon>Pseudomonadati</taxon>
        <taxon>Pseudomonadota</taxon>
        <taxon>Alphaproteobacteria</taxon>
        <taxon>Rhodospirillales</taxon>
        <taxon>Rhodospirillaceae</taxon>
        <taxon>Inquilinus</taxon>
    </lineage>
</organism>
<dbReference type="InterPro" id="IPR007159">
    <property type="entry name" value="SpoVT-AbrB_dom"/>
</dbReference>
<dbReference type="NCBIfam" id="TIGR02609">
    <property type="entry name" value="doc_partner"/>
    <property type="match status" value="1"/>
</dbReference>
<accession>A0A0A0DG37</accession>